<dbReference type="OrthoDB" id="3793287at2759"/>
<reference evidence="1" key="1">
    <citation type="journal article" date="2020" name="Stud. Mycol.">
        <title>101 Dothideomycetes genomes: a test case for predicting lifestyles and emergence of pathogens.</title>
        <authorList>
            <person name="Haridas S."/>
            <person name="Albert R."/>
            <person name="Binder M."/>
            <person name="Bloem J."/>
            <person name="Labutti K."/>
            <person name="Salamov A."/>
            <person name="Andreopoulos B."/>
            <person name="Baker S."/>
            <person name="Barry K."/>
            <person name="Bills G."/>
            <person name="Bluhm B."/>
            <person name="Cannon C."/>
            <person name="Castanera R."/>
            <person name="Culley D."/>
            <person name="Daum C."/>
            <person name="Ezra D."/>
            <person name="Gonzalez J."/>
            <person name="Henrissat B."/>
            <person name="Kuo A."/>
            <person name="Liang C."/>
            <person name="Lipzen A."/>
            <person name="Lutzoni F."/>
            <person name="Magnuson J."/>
            <person name="Mondo S."/>
            <person name="Nolan M."/>
            <person name="Ohm R."/>
            <person name="Pangilinan J."/>
            <person name="Park H.-J."/>
            <person name="Ramirez L."/>
            <person name="Alfaro M."/>
            <person name="Sun H."/>
            <person name="Tritt A."/>
            <person name="Yoshinaga Y."/>
            <person name="Zwiers L.-H."/>
            <person name="Turgeon B."/>
            <person name="Goodwin S."/>
            <person name="Spatafora J."/>
            <person name="Crous P."/>
            <person name="Grigoriev I."/>
        </authorList>
    </citation>
    <scope>NUCLEOTIDE SEQUENCE</scope>
    <source>
        <strain evidence="1">CBS 161.51</strain>
    </source>
</reference>
<accession>A0A6A5T2A0</accession>
<evidence type="ECO:0000313" key="2">
    <source>
        <dbReference type="Proteomes" id="UP000800038"/>
    </source>
</evidence>
<evidence type="ECO:0000313" key="1">
    <source>
        <dbReference type="EMBL" id="KAF1947095.1"/>
    </source>
</evidence>
<sequence>MGAKGDLGSACWVINRSARRSNAHNPRATPPEHLIKNACNTLLTRFVNGPCPTRLQRSTSHIPSPPRRINCVDVIDEPLVNCLFTYSPRPYSRCPTDIRPYLPRSPSTIFAIITVHQPDATQANPGTLFSKGPSRTRQAGGQWSHDGFHIFLYVVDGEPCYTMRRSGSKGLLPSTRNVYLTAATVGVNQSTLLLIGDIDC</sequence>
<dbReference type="AlphaFoldDB" id="A0A6A5T2A0"/>
<protein>
    <submittedName>
        <fullName evidence="1">Uncharacterized protein</fullName>
    </submittedName>
</protein>
<name>A0A6A5T2A0_9PLEO</name>
<gene>
    <name evidence="1" type="ORF">EJ02DRAFT_173314</name>
</gene>
<organism evidence="1 2">
    <name type="scientific">Clathrospora elynae</name>
    <dbReference type="NCBI Taxonomy" id="706981"/>
    <lineage>
        <taxon>Eukaryota</taxon>
        <taxon>Fungi</taxon>
        <taxon>Dikarya</taxon>
        <taxon>Ascomycota</taxon>
        <taxon>Pezizomycotina</taxon>
        <taxon>Dothideomycetes</taxon>
        <taxon>Pleosporomycetidae</taxon>
        <taxon>Pleosporales</taxon>
        <taxon>Diademaceae</taxon>
        <taxon>Clathrospora</taxon>
    </lineage>
</organism>
<dbReference type="Proteomes" id="UP000800038">
    <property type="component" value="Unassembled WGS sequence"/>
</dbReference>
<proteinExistence type="predicted"/>
<dbReference type="EMBL" id="ML976000">
    <property type="protein sequence ID" value="KAF1947095.1"/>
    <property type="molecule type" value="Genomic_DNA"/>
</dbReference>
<keyword evidence="2" id="KW-1185">Reference proteome</keyword>